<evidence type="ECO:0000313" key="2">
    <source>
        <dbReference type="EMBL" id="TCS64398.1"/>
    </source>
</evidence>
<dbReference type="RefSeq" id="WP_116441029.1">
    <property type="nucleotide sequence ID" value="NZ_BHEO01000002.1"/>
</dbReference>
<keyword evidence="4" id="KW-1185">Reference proteome</keyword>
<dbReference type="EMBL" id="BHEO01000002">
    <property type="protein sequence ID" value="GBU03783.1"/>
    <property type="molecule type" value="Genomic_DNA"/>
</dbReference>
<dbReference type="AlphaFoldDB" id="A0A4R3JEA9"/>
<name>A0A4R3JEA9_9FIRM</name>
<sequence length="168" mass="19666">MKREQYHYFVEGEDDRKVVNTLKTDLQWIKPGKVQVFNVIEEELTSLITRTLKPGTIVVLVFDTDTGKKNTLLKNIRFLQKDSNVKQVLCIMQVKNLEDEFLRSCAISQIKELTGSKSNSDYKRDLLRQSNLADKLKKHQFQFEKFWNSSDKVYESICNDSAQIKIKK</sequence>
<proteinExistence type="predicted"/>
<reference evidence="2 3" key="2">
    <citation type="submission" date="2019-03" db="EMBL/GenBank/DDBJ databases">
        <title>Genomic Encyclopedia of Type Strains, Phase IV (KMG-IV): sequencing the most valuable type-strain genomes for metagenomic binning, comparative biology and taxonomic classification.</title>
        <authorList>
            <person name="Goeker M."/>
        </authorList>
    </citation>
    <scope>NUCLEOTIDE SEQUENCE [LARGE SCALE GENOMIC DNA]</scope>
    <source>
        <strain evidence="2 3">DSM 103426</strain>
    </source>
</reference>
<reference evidence="1 4" key="1">
    <citation type="journal article" date="2018" name="Int. J. Syst. Evol. Microbiol.">
        <title>Draft Genome Sequence of Faecalimonas umbilicata JCM 30896T, an Acetate-Producing Bacterium Isolated from Human Feces.</title>
        <authorList>
            <person name="Sakamoto M."/>
            <person name="Ikeyama N."/>
            <person name="Yuki M."/>
            <person name="Ohkuma M."/>
        </authorList>
    </citation>
    <scope>NUCLEOTIDE SEQUENCE [LARGE SCALE GENOMIC DNA]</scope>
    <source>
        <strain evidence="1 4">EGH7</strain>
    </source>
</reference>
<evidence type="ECO:0000313" key="1">
    <source>
        <dbReference type="EMBL" id="GBU03783.1"/>
    </source>
</evidence>
<accession>A0A4R3JEA9</accession>
<organism evidence="2 3">
    <name type="scientific">Faecalimonas umbilicata</name>
    <dbReference type="NCBI Taxonomy" id="1912855"/>
    <lineage>
        <taxon>Bacteria</taxon>
        <taxon>Bacillati</taxon>
        <taxon>Bacillota</taxon>
        <taxon>Clostridia</taxon>
        <taxon>Lachnospirales</taxon>
        <taxon>Lachnospiraceae</taxon>
        <taxon>Faecalimonas</taxon>
    </lineage>
</organism>
<gene>
    <name evidence="2" type="ORF">EDD74_1267</name>
    <name evidence="1" type="ORF">FAEUMB_03240</name>
</gene>
<dbReference type="Proteomes" id="UP000702954">
    <property type="component" value="Unassembled WGS sequence"/>
</dbReference>
<dbReference type="Proteomes" id="UP000294613">
    <property type="component" value="Unassembled WGS sequence"/>
</dbReference>
<evidence type="ECO:0000313" key="4">
    <source>
        <dbReference type="Proteomes" id="UP000702954"/>
    </source>
</evidence>
<evidence type="ECO:0000313" key="3">
    <source>
        <dbReference type="Proteomes" id="UP000294613"/>
    </source>
</evidence>
<protein>
    <submittedName>
        <fullName evidence="2">Uncharacterized protein</fullName>
    </submittedName>
</protein>
<comment type="caution">
    <text evidence="2">The sequence shown here is derived from an EMBL/GenBank/DDBJ whole genome shotgun (WGS) entry which is preliminary data.</text>
</comment>
<dbReference type="EMBL" id="SLZV01000026">
    <property type="protein sequence ID" value="TCS64398.1"/>
    <property type="molecule type" value="Genomic_DNA"/>
</dbReference>